<reference evidence="1" key="1">
    <citation type="journal article" date="2015" name="Nature">
        <title>Complex archaea that bridge the gap between prokaryotes and eukaryotes.</title>
        <authorList>
            <person name="Spang A."/>
            <person name="Saw J.H."/>
            <person name="Jorgensen S.L."/>
            <person name="Zaremba-Niedzwiedzka K."/>
            <person name="Martijn J."/>
            <person name="Lind A.E."/>
            <person name="van Eijk R."/>
            <person name="Schleper C."/>
            <person name="Guy L."/>
            <person name="Ettema T.J."/>
        </authorList>
    </citation>
    <scope>NUCLEOTIDE SEQUENCE</scope>
</reference>
<gene>
    <name evidence="1" type="ORF">LCGC14_2191010</name>
</gene>
<dbReference type="AlphaFoldDB" id="A0A0F9E6M8"/>
<accession>A0A0F9E6M8</accession>
<evidence type="ECO:0000313" key="1">
    <source>
        <dbReference type="EMBL" id="KKL61866.1"/>
    </source>
</evidence>
<protein>
    <submittedName>
        <fullName evidence="1">Uncharacterized protein</fullName>
    </submittedName>
</protein>
<proteinExistence type="predicted"/>
<comment type="caution">
    <text evidence="1">The sequence shown here is derived from an EMBL/GenBank/DDBJ whole genome shotgun (WGS) entry which is preliminary data.</text>
</comment>
<organism evidence="1">
    <name type="scientific">marine sediment metagenome</name>
    <dbReference type="NCBI Taxonomy" id="412755"/>
    <lineage>
        <taxon>unclassified sequences</taxon>
        <taxon>metagenomes</taxon>
        <taxon>ecological metagenomes</taxon>
    </lineage>
</organism>
<dbReference type="EMBL" id="LAZR01028680">
    <property type="protein sequence ID" value="KKL61866.1"/>
    <property type="molecule type" value="Genomic_DNA"/>
</dbReference>
<sequence length="169" mass="18526">MVLTIELDGIREIADGLEAAIKDRVTVKKTMEHMGPIIARMMQRTLAPHKYTGELSDSVDWRYEPRNQELRIGSDLQRGGRVHALSILERGTGGIPSLPFTPIAKWAAFKGLPAGPVWMSIKNKGVAPHPIMASLEARPEFQRTLNAGAKRIGTGLIVKALGRNQKVGL</sequence>
<name>A0A0F9E6M8_9ZZZZ</name>